<proteinExistence type="predicted"/>
<reference evidence="1" key="2">
    <citation type="submission" date="2020-11" db="EMBL/GenBank/DDBJ databases">
        <title>Whole genome sequencing of Colletotrichum sp.</title>
        <authorList>
            <person name="Li H."/>
        </authorList>
    </citation>
    <scope>NUCLEOTIDE SEQUENCE</scope>
    <source>
        <strain evidence="1">CkLH20</strain>
    </source>
</reference>
<accession>A0A9P6LH67</accession>
<dbReference type="AlphaFoldDB" id="A0A9P6LH67"/>
<comment type="caution">
    <text evidence="1">The sequence shown here is derived from an EMBL/GenBank/DDBJ whole genome shotgun (WGS) entry which is preliminary data.</text>
</comment>
<reference evidence="1" key="1">
    <citation type="submission" date="2020-03" db="EMBL/GenBank/DDBJ databases">
        <authorList>
            <person name="He L."/>
        </authorList>
    </citation>
    <scope>NUCLEOTIDE SEQUENCE</scope>
    <source>
        <strain evidence="1">CkLH20</strain>
    </source>
</reference>
<organism evidence="1 2">
    <name type="scientific">Colletotrichum karsti</name>
    <dbReference type="NCBI Taxonomy" id="1095194"/>
    <lineage>
        <taxon>Eukaryota</taxon>
        <taxon>Fungi</taxon>
        <taxon>Dikarya</taxon>
        <taxon>Ascomycota</taxon>
        <taxon>Pezizomycotina</taxon>
        <taxon>Sordariomycetes</taxon>
        <taxon>Hypocreomycetidae</taxon>
        <taxon>Glomerellales</taxon>
        <taxon>Glomerellaceae</taxon>
        <taxon>Colletotrichum</taxon>
        <taxon>Colletotrichum boninense species complex</taxon>
    </lineage>
</organism>
<dbReference type="EMBL" id="JAATWM020000035">
    <property type="protein sequence ID" value="KAF9872911.1"/>
    <property type="molecule type" value="Genomic_DNA"/>
</dbReference>
<dbReference type="OrthoDB" id="5386330at2759"/>
<keyword evidence="2" id="KW-1185">Reference proteome</keyword>
<dbReference type="GeneID" id="62165563"/>
<sequence>MIFDANAVDILNPWTLMPNDLAKTLNQINTLRAQDTLEPSTKTRMEGLSAVLSLLEEATPDSWASEVATNANVWLSPGHLSEDPETKAAWKAMMMAFLNATVLYAVNSLAGLHGTPARLAAFSQGPRQYLVGRETAAYDALMSSIRLLFSQRVQRRCQEGHRPFESPATSAGLLHKFVIWPMVVGGIQAALVHHDDEGAGFLCSGMQSVGEELGTVSIIDGARLVEKLRQSQRNGLEPRSWDELFDGAPLFLM</sequence>
<dbReference type="Proteomes" id="UP000781932">
    <property type="component" value="Unassembled WGS sequence"/>
</dbReference>
<dbReference type="RefSeq" id="XP_038742372.1">
    <property type="nucleotide sequence ID" value="XM_038892489.1"/>
</dbReference>
<gene>
    <name evidence="1" type="ORF">CkaCkLH20_09774</name>
</gene>
<evidence type="ECO:0000313" key="2">
    <source>
        <dbReference type="Proteomes" id="UP000781932"/>
    </source>
</evidence>
<evidence type="ECO:0000313" key="1">
    <source>
        <dbReference type="EMBL" id="KAF9872911.1"/>
    </source>
</evidence>
<name>A0A9P6LH67_9PEZI</name>
<protein>
    <submittedName>
        <fullName evidence="1">C6 zinc finger domain protein</fullName>
    </submittedName>
</protein>